<dbReference type="InterPro" id="IPR000847">
    <property type="entry name" value="LysR_HTH_N"/>
</dbReference>
<keyword evidence="2" id="KW-0805">Transcription regulation</keyword>
<comment type="similarity">
    <text evidence="1">Belongs to the LysR transcriptional regulatory family.</text>
</comment>
<keyword evidence="3 6" id="KW-0238">DNA-binding</keyword>
<dbReference type="GO" id="GO:0003700">
    <property type="term" value="F:DNA-binding transcription factor activity"/>
    <property type="evidence" value="ECO:0007669"/>
    <property type="project" value="InterPro"/>
</dbReference>
<dbReference type="STRING" id="995062.SAMN04489718_0763"/>
<evidence type="ECO:0000259" key="5">
    <source>
        <dbReference type="PROSITE" id="PS50931"/>
    </source>
</evidence>
<dbReference type="EMBL" id="FNKO01000001">
    <property type="protein sequence ID" value="SDQ20713.1"/>
    <property type="molecule type" value="Genomic_DNA"/>
</dbReference>
<keyword evidence="4" id="KW-0804">Transcription</keyword>
<dbReference type="Pfam" id="PF03466">
    <property type="entry name" value="LysR_substrate"/>
    <property type="match status" value="1"/>
</dbReference>
<dbReference type="SUPFAM" id="SSF46785">
    <property type="entry name" value="Winged helix' DNA-binding domain"/>
    <property type="match status" value="1"/>
</dbReference>
<feature type="domain" description="HTH lysR-type" evidence="5">
    <location>
        <begin position="1"/>
        <end position="58"/>
    </location>
</feature>
<sequence>MDMTRLRTFRELANRGTVAAAAAAVHCTPSAVSQQIKALSAELGVALTEPAGRGLRLTDAGEALLRHADEVLAASERAEAELDAFRTVPRGRVRVALFPSGALLLLAGLIRRVDALSELTVDYRDVDVRHSEAKGLLADFDIVVTHYDERGFSAADERADAVPLLREPLDVALPPGHRLAGRSTVRLEELDTDPWISVEVGMPVDDVLGSLTVRTGVRPRVVQRINDFRVTEELVAAGHGVALLPRYTTNWTRLLQRPLSGIRAARHMEALVRTGTATSPGVAAVLEALHAEVATVTASAPE</sequence>
<dbReference type="RefSeq" id="WP_092521059.1">
    <property type="nucleotide sequence ID" value="NZ_FNKO01000001.1"/>
</dbReference>
<dbReference type="InterPro" id="IPR036390">
    <property type="entry name" value="WH_DNA-bd_sf"/>
</dbReference>
<dbReference type="PROSITE" id="PS50931">
    <property type="entry name" value="HTH_LYSR"/>
    <property type="match status" value="1"/>
</dbReference>
<organism evidence="6 7">
    <name type="scientific">Actinopolyspora saharensis</name>
    <dbReference type="NCBI Taxonomy" id="995062"/>
    <lineage>
        <taxon>Bacteria</taxon>
        <taxon>Bacillati</taxon>
        <taxon>Actinomycetota</taxon>
        <taxon>Actinomycetes</taxon>
        <taxon>Actinopolysporales</taxon>
        <taxon>Actinopolysporaceae</taxon>
        <taxon>Actinopolyspora</taxon>
    </lineage>
</organism>
<protein>
    <submittedName>
        <fullName evidence="6">DNA-binding transcriptional regulator, LysR family</fullName>
    </submittedName>
</protein>
<dbReference type="SUPFAM" id="SSF53850">
    <property type="entry name" value="Periplasmic binding protein-like II"/>
    <property type="match status" value="1"/>
</dbReference>
<evidence type="ECO:0000256" key="2">
    <source>
        <dbReference type="ARBA" id="ARBA00023015"/>
    </source>
</evidence>
<reference evidence="7" key="1">
    <citation type="submission" date="2016-10" db="EMBL/GenBank/DDBJ databases">
        <authorList>
            <person name="Varghese N."/>
            <person name="Submissions S."/>
        </authorList>
    </citation>
    <scope>NUCLEOTIDE SEQUENCE [LARGE SCALE GENOMIC DNA]</scope>
    <source>
        <strain evidence="7">DSM 45459</strain>
    </source>
</reference>
<dbReference type="PANTHER" id="PTHR30346">
    <property type="entry name" value="TRANSCRIPTIONAL DUAL REGULATOR HCAR-RELATED"/>
    <property type="match status" value="1"/>
</dbReference>
<accession>A0A1H0YZV4</accession>
<name>A0A1H0YZV4_9ACTN</name>
<dbReference type="Gene3D" id="1.10.10.10">
    <property type="entry name" value="Winged helix-like DNA-binding domain superfamily/Winged helix DNA-binding domain"/>
    <property type="match status" value="1"/>
</dbReference>
<dbReference type="GO" id="GO:0032993">
    <property type="term" value="C:protein-DNA complex"/>
    <property type="evidence" value="ECO:0007669"/>
    <property type="project" value="TreeGrafter"/>
</dbReference>
<dbReference type="Pfam" id="PF00126">
    <property type="entry name" value="HTH_1"/>
    <property type="match status" value="1"/>
</dbReference>
<dbReference type="AlphaFoldDB" id="A0A1H0YZV4"/>
<keyword evidence="7" id="KW-1185">Reference proteome</keyword>
<dbReference type="Gene3D" id="3.40.190.10">
    <property type="entry name" value="Periplasmic binding protein-like II"/>
    <property type="match status" value="2"/>
</dbReference>
<dbReference type="PANTHER" id="PTHR30346:SF29">
    <property type="entry name" value="LYSR SUBSTRATE-BINDING"/>
    <property type="match status" value="1"/>
</dbReference>
<dbReference type="InterPro" id="IPR005119">
    <property type="entry name" value="LysR_subst-bd"/>
</dbReference>
<evidence type="ECO:0000256" key="3">
    <source>
        <dbReference type="ARBA" id="ARBA00023125"/>
    </source>
</evidence>
<gene>
    <name evidence="6" type="ORF">SAMN04489718_0763</name>
</gene>
<evidence type="ECO:0000313" key="7">
    <source>
        <dbReference type="Proteomes" id="UP000199301"/>
    </source>
</evidence>
<dbReference type="InterPro" id="IPR036388">
    <property type="entry name" value="WH-like_DNA-bd_sf"/>
</dbReference>
<evidence type="ECO:0000256" key="4">
    <source>
        <dbReference type="ARBA" id="ARBA00023163"/>
    </source>
</evidence>
<evidence type="ECO:0000256" key="1">
    <source>
        <dbReference type="ARBA" id="ARBA00009437"/>
    </source>
</evidence>
<proteinExistence type="inferred from homology"/>
<dbReference type="OrthoDB" id="4131546at2"/>
<evidence type="ECO:0000313" key="6">
    <source>
        <dbReference type="EMBL" id="SDQ20713.1"/>
    </source>
</evidence>
<dbReference type="Proteomes" id="UP000199301">
    <property type="component" value="Unassembled WGS sequence"/>
</dbReference>
<dbReference type="GO" id="GO:0003677">
    <property type="term" value="F:DNA binding"/>
    <property type="evidence" value="ECO:0007669"/>
    <property type="project" value="UniProtKB-KW"/>
</dbReference>